<reference evidence="2" key="1">
    <citation type="submission" date="2025-08" db="UniProtKB">
        <authorList>
            <consortium name="Ensembl"/>
        </authorList>
    </citation>
    <scope>IDENTIFICATION</scope>
</reference>
<dbReference type="Proteomes" id="UP000029965">
    <property type="component" value="Unplaced"/>
</dbReference>
<feature type="region of interest" description="Disordered" evidence="1">
    <location>
        <begin position="1"/>
        <end position="20"/>
    </location>
</feature>
<name>A0A0D9SAA2_CHLSB</name>
<organism evidence="2 3">
    <name type="scientific">Chlorocebus sabaeus</name>
    <name type="common">Green monkey</name>
    <name type="synonym">Simia sabaea</name>
    <dbReference type="NCBI Taxonomy" id="60711"/>
    <lineage>
        <taxon>Eukaryota</taxon>
        <taxon>Metazoa</taxon>
        <taxon>Chordata</taxon>
        <taxon>Craniata</taxon>
        <taxon>Vertebrata</taxon>
        <taxon>Euteleostomi</taxon>
        <taxon>Mammalia</taxon>
        <taxon>Eutheria</taxon>
        <taxon>Euarchontoglires</taxon>
        <taxon>Primates</taxon>
        <taxon>Haplorrhini</taxon>
        <taxon>Catarrhini</taxon>
        <taxon>Cercopithecidae</taxon>
        <taxon>Cercopithecinae</taxon>
        <taxon>Chlorocebus</taxon>
    </lineage>
</organism>
<sequence>DQDEHTSARDKSHAGAHCPAGEIETYISEDICIFSRLFSEE</sequence>
<evidence type="ECO:0000313" key="2">
    <source>
        <dbReference type="Ensembl" id="ENSCSAP00000017791.1"/>
    </source>
</evidence>
<proteinExistence type="predicted"/>
<dbReference type="Ensembl" id="ENSCSAT00000018331.1">
    <property type="protein sequence ID" value="ENSCSAP00000017791.1"/>
    <property type="gene ID" value="ENSCSAG00000000204.1"/>
</dbReference>
<accession>A0A0D9SAA2</accession>
<evidence type="ECO:0000313" key="3">
    <source>
        <dbReference type="Proteomes" id="UP000029965"/>
    </source>
</evidence>
<dbReference type="Bgee" id="ENSCSAG00000000204">
    <property type="expression patterns" value="Expressed in blood"/>
</dbReference>
<dbReference type="AlphaFoldDB" id="A0A0D9SAA2"/>
<protein>
    <submittedName>
        <fullName evidence="2">Uncharacterized protein</fullName>
    </submittedName>
</protein>
<reference evidence="2" key="2">
    <citation type="submission" date="2025-09" db="UniProtKB">
        <authorList>
            <consortium name="Ensembl"/>
        </authorList>
    </citation>
    <scope>IDENTIFICATION</scope>
</reference>
<evidence type="ECO:0000256" key="1">
    <source>
        <dbReference type="SAM" id="MobiDB-lite"/>
    </source>
</evidence>
<feature type="compositionally biased region" description="Basic and acidic residues" evidence="1">
    <location>
        <begin position="1"/>
        <end position="13"/>
    </location>
</feature>
<keyword evidence="3" id="KW-1185">Reference proteome</keyword>